<protein>
    <submittedName>
        <fullName evidence="6">Response regulator</fullName>
    </submittedName>
</protein>
<dbReference type="InterPro" id="IPR027417">
    <property type="entry name" value="P-loop_NTPase"/>
</dbReference>
<dbReference type="OrthoDB" id="144620at2"/>
<dbReference type="InterPro" id="IPR011006">
    <property type="entry name" value="CheY-like_superfamily"/>
</dbReference>
<keyword evidence="4" id="KW-0812">Transmembrane</keyword>
<proteinExistence type="predicted"/>
<dbReference type="GO" id="GO:0016887">
    <property type="term" value="F:ATP hydrolysis activity"/>
    <property type="evidence" value="ECO:0007669"/>
    <property type="project" value="TreeGrafter"/>
</dbReference>
<dbReference type="Gene3D" id="3.40.50.300">
    <property type="entry name" value="P-loop containing nucleotide triphosphate hydrolases"/>
    <property type="match status" value="1"/>
</dbReference>
<gene>
    <name evidence="6" type="ORF">EUA98_04420</name>
</gene>
<keyword evidence="2" id="KW-0067">ATP-binding</keyword>
<keyword evidence="4" id="KW-0472">Membrane</keyword>
<dbReference type="GO" id="GO:0051782">
    <property type="term" value="P:negative regulation of cell division"/>
    <property type="evidence" value="ECO:0007669"/>
    <property type="project" value="TreeGrafter"/>
</dbReference>
<dbReference type="RefSeq" id="WP_130101459.1">
    <property type="nucleotide sequence ID" value="NZ_SDWW01000007.1"/>
</dbReference>
<dbReference type="InterPro" id="IPR050625">
    <property type="entry name" value="ParA/MinD_ATPase"/>
</dbReference>
<dbReference type="InterPro" id="IPR025669">
    <property type="entry name" value="AAA_dom"/>
</dbReference>
<dbReference type="Pfam" id="PF00072">
    <property type="entry name" value="Response_reg"/>
    <property type="match status" value="1"/>
</dbReference>
<reference evidence="6 7" key="1">
    <citation type="submission" date="2019-01" db="EMBL/GenBank/DDBJ databases">
        <title>Novel species of Cellulomonas.</title>
        <authorList>
            <person name="Liu Q."/>
            <person name="Xin Y.-H."/>
        </authorList>
    </citation>
    <scope>NUCLEOTIDE SEQUENCE [LARGE SCALE GENOMIC DNA]</scope>
    <source>
        <strain evidence="6 7">HLT2-17</strain>
    </source>
</reference>
<accession>A0A4Q5N263</accession>
<keyword evidence="7" id="KW-1185">Reference proteome</keyword>
<evidence type="ECO:0000256" key="3">
    <source>
        <dbReference type="PROSITE-ProRule" id="PRU00169"/>
    </source>
</evidence>
<dbReference type="PROSITE" id="PS50110">
    <property type="entry name" value="RESPONSE_REGULATORY"/>
    <property type="match status" value="1"/>
</dbReference>
<keyword evidence="3" id="KW-0597">Phosphoprotein</keyword>
<dbReference type="GO" id="GO:0009898">
    <property type="term" value="C:cytoplasmic side of plasma membrane"/>
    <property type="evidence" value="ECO:0007669"/>
    <property type="project" value="TreeGrafter"/>
</dbReference>
<dbReference type="Pfam" id="PF13614">
    <property type="entry name" value="AAA_31"/>
    <property type="match status" value="1"/>
</dbReference>
<comment type="caution">
    <text evidence="6">The sequence shown here is derived from an EMBL/GenBank/DDBJ whole genome shotgun (WGS) entry which is preliminary data.</text>
</comment>
<dbReference type="SMART" id="SM00448">
    <property type="entry name" value="REC"/>
    <property type="match status" value="1"/>
</dbReference>
<evidence type="ECO:0000313" key="6">
    <source>
        <dbReference type="EMBL" id="RYV52219.1"/>
    </source>
</evidence>
<dbReference type="PANTHER" id="PTHR43384:SF6">
    <property type="entry name" value="SEPTUM SITE-DETERMINING PROTEIN MIND HOMOLOG, CHLOROPLASTIC"/>
    <property type="match status" value="1"/>
</dbReference>
<dbReference type="GO" id="GO:0000160">
    <property type="term" value="P:phosphorelay signal transduction system"/>
    <property type="evidence" value="ECO:0007669"/>
    <property type="project" value="InterPro"/>
</dbReference>
<sequence>MSTRVLVVTSRPTIREQVRAVLAEAEGIELVEIVEDGAEIVSALDRVGSVDVVLVDEMLGDRNGLDVAREVGLARPLSAIVLMASHPTSEMLSAAMDAGARSIVAAPPSLEEVGSRIESAAAWSRSARRHVASDVIPAGEAGQVIAVAGAKGGVGTTLIALLLARSRAADRSVCLVDLDLQTGDLAAYSGIQVRRNIVDLVEVADELSGRAIGETTYDIGHGLRLLPAPSDGELGEDVTARAARLIIAALRYQYDLVVVDCGSRLDDATSIALELADRAVLVATPDVPALRAARRMIGLWQRLEVRDPAAVDLVINRATRSSEVQPALAPKLTGVPVTAVLPEVGSALEDVMNTATVLEARISVLDRAVEGLALAVLPPVAAPVIRIAPQELDPKQRRGRRRLADREAGQIVVETPIIIGIVLVLTLLAIQLLLFGVSHIVASNAADEAARGYAIGLDDNGVRDAVQDAIPTGWDSGWALDRNGPDTVRVTIRTPSIVPSMIPEAGSTAPILWEPR</sequence>
<dbReference type="PANTHER" id="PTHR43384">
    <property type="entry name" value="SEPTUM SITE-DETERMINING PROTEIN MIND HOMOLOG, CHLOROPLASTIC-RELATED"/>
    <property type="match status" value="1"/>
</dbReference>
<dbReference type="GO" id="GO:0005524">
    <property type="term" value="F:ATP binding"/>
    <property type="evidence" value="ECO:0007669"/>
    <property type="project" value="UniProtKB-KW"/>
</dbReference>
<evidence type="ECO:0000313" key="7">
    <source>
        <dbReference type="Proteomes" id="UP000293764"/>
    </source>
</evidence>
<keyword evidence="1" id="KW-0547">Nucleotide-binding</keyword>
<name>A0A4Q5N263_9MICO</name>
<dbReference type="AlphaFoldDB" id="A0A4Q5N263"/>
<feature type="modified residue" description="4-aspartylphosphate" evidence="3">
    <location>
        <position position="56"/>
    </location>
</feature>
<dbReference type="SUPFAM" id="SSF52172">
    <property type="entry name" value="CheY-like"/>
    <property type="match status" value="1"/>
</dbReference>
<dbReference type="InterPro" id="IPR001789">
    <property type="entry name" value="Sig_transdc_resp-reg_receiver"/>
</dbReference>
<dbReference type="Proteomes" id="UP000293764">
    <property type="component" value="Unassembled WGS sequence"/>
</dbReference>
<evidence type="ECO:0000256" key="1">
    <source>
        <dbReference type="ARBA" id="ARBA00022741"/>
    </source>
</evidence>
<feature type="domain" description="Response regulatory" evidence="5">
    <location>
        <begin position="4"/>
        <end position="121"/>
    </location>
</feature>
<evidence type="ECO:0000256" key="4">
    <source>
        <dbReference type="SAM" id="Phobius"/>
    </source>
</evidence>
<organism evidence="6 7">
    <name type="scientific">Pengzhenrongella frigida</name>
    <dbReference type="NCBI Taxonomy" id="1259133"/>
    <lineage>
        <taxon>Bacteria</taxon>
        <taxon>Bacillati</taxon>
        <taxon>Actinomycetota</taxon>
        <taxon>Actinomycetes</taxon>
        <taxon>Micrococcales</taxon>
        <taxon>Pengzhenrongella</taxon>
    </lineage>
</organism>
<evidence type="ECO:0000256" key="2">
    <source>
        <dbReference type="ARBA" id="ARBA00022840"/>
    </source>
</evidence>
<evidence type="ECO:0000259" key="5">
    <source>
        <dbReference type="PROSITE" id="PS50110"/>
    </source>
</evidence>
<feature type="transmembrane region" description="Helical" evidence="4">
    <location>
        <begin position="417"/>
        <end position="442"/>
    </location>
</feature>
<dbReference type="Gene3D" id="3.40.50.2300">
    <property type="match status" value="1"/>
</dbReference>
<dbReference type="SUPFAM" id="SSF52540">
    <property type="entry name" value="P-loop containing nucleoside triphosphate hydrolases"/>
    <property type="match status" value="1"/>
</dbReference>
<dbReference type="EMBL" id="SDWW01000007">
    <property type="protein sequence ID" value="RYV52219.1"/>
    <property type="molecule type" value="Genomic_DNA"/>
</dbReference>
<keyword evidence="4" id="KW-1133">Transmembrane helix</keyword>
<dbReference type="GO" id="GO:0005829">
    <property type="term" value="C:cytosol"/>
    <property type="evidence" value="ECO:0007669"/>
    <property type="project" value="TreeGrafter"/>
</dbReference>